<sequence>MLTVLLADDHALFRSGVRAVLDAQPDLTCVGEVADGRAAVDEVARLRPDVVVLDVRMPETDGLTAAEAIMTTPGNTTAVLVLTTYDSDESLHRALRAGVNGFILKSIPPEEMMSAIRVAARGDTAIDPSVARRLSALIATTVRAPEPPRELDKLTSREHEVLLLLAAARTNAEIAAHLQLGEETVRTHVSRVLGKLRLRDRAHAAVFAHTRGIVRAAERRGR</sequence>
<accession>A0A9X2VHB8</accession>
<dbReference type="InterPro" id="IPR058245">
    <property type="entry name" value="NreC/VraR/RcsB-like_REC"/>
</dbReference>
<reference evidence="8" key="1">
    <citation type="submission" date="2022-08" db="EMBL/GenBank/DDBJ databases">
        <authorList>
            <person name="Tistechok S."/>
            <person name="Samborskyy M."/>
            <person name="Roman I."/>
        </authorList>
    </citation>
    <scope>NUCLEOTIDE SEQUENCE</scope>
    <source>
        <strain evidence="8">DSM 103496</strain>
    </source>
</reference>
<dbReference type="GO" id="GO:0003677">
    <property type="term" value="F:DNA binding"/>
    <property type="evidence" value="ECO:0007669"/>
    <property type="project" value="UniProtKB-KW"/>
</dbReference>
<evidence type="ECO:0000313" key="8">
    <source>
        <dbReference type="EMBL" id="MCS7476720.1"/>
    </source>
</evidence>
<comment type="caution">
    <text evidence="8">The sequence shown here is derived from an EMBL/GenBank/DDBJ whole genome shotgun (WGS) entry which is preliminary data.</text>
</comment>
<dbReference type="RefSeq" id="WP_259622236.1">
    <property type="nucleotide sequence ID" value="NZ_JANYMP010000003.1"/>
</dbReference>
<keyword evidence="3" id="KW-0238">DNA-binding</keyword>
<name>A0A9X2VHB8_9PSEU</name>
<dbReference type="EMBL" id="JANYMP010000003">
    <property type="protein sequence ID" value="MCS7476720.1"/>
    <property type="molecule type" value="Genomic_DNA"/>
</dbReference>
<evidence type="ECO:0000256" key="1">
    <source>
        <dbReference type="ARBA" id="ARBA00022553"/>
    </source>
</evidence>
<gene>
    <name evidence="8" type="ORF">NZH93_07630</name>
</gene>
<dbReference type="SMART" id="SM00421">
    <property type="entry name" value="HTH_LUXR"/>
    <property type="match status" value="1"/>
</dbReference>
<dbReference type="GO" id="GO:0006355">
    <property type="term" value="P:regulation of DNA-templated transcription"/>
    <property type="evidence" value="ECO:0007669"/>
    <property type="project" value="InterPro"/>
</dbReference>
<dbReference type="InterPro" id="IPR016032">
    <property type="entry name" value="Sig_transdc_resp-reg_C-effctor"/>
</dbReference>
<organism evidence="8 9">
    <name type="scientific">Umezawaea endophytica</name>
    <dbReference type="NCBI Taxonomy" id="1654476"/>
    <lineage>
        <taxon>Bacteria</taxon>
        <taxon>Bacillati</taxon>
        <taxon>Actinomycetota</taxon>
        <taxon>Actinomycetes</taxon>
        <taxon>Pseudonocardiales</taxon>
        <taxon>Pseudonocardiaceae</taxon>
        <taxon>Umezawaea</taxon>
    </lineage>
</organism>
<dbReference type="PRINTS" id="PR00038">
    <property type="entry name" value="HTHLUXR"/>
</dbReference>
<evidence type="ECO:0000259" key="7">
    <source>
        <dbReference type="PROSITE" id="PS50110"/>
    </source>
</evidence>
<evidence type="ECO:0000256" key="3">
    <source>
        <dbReference type="ARBA" id="ARBA00023125"/>
    </source>
</evidence>
<dbReference type="Proteomes" id="UP001141259">
    <property type="component" value="Unassembled WGS sequence"/>
</dbReference>
<dbReference type="PANTHER" id="PTHR43214:SF24">
    <property type="entry name" value="TRANSCRIPTIONAL REGULATORY PROTEIN NARL-RELATED"/>
    <property type="match status" value="1"/>
</dbReference>
<dbReference type="InterPro" id="IPR000792">
    <property type="entry name" value="Tscrpt_reg_LuxR_C"/>
</dbReference>
<evidence type="ECO:0000256" key="5">
    <source>
        <dbReference type="PROSITE-ProRule" id="PRU00169"/>
    </source>
</evidence>
<keyword evidence="2" id="KW-0805">Transcription regulation</keyword>
<dbReference type="Pfam" id="PF00196">
    <property type="entry name" value="GerE"/>
    <property type="match status" value="1"/>
</dbReference>
<dbReference type="Gene3D" id="3.40.50.2300">
    <property type="match status" value="1"/>
</dbReference>
<dbReference type="CDD" id="cd06170">
    <property type="entry name" value="LuxR_C_like"/>
    <property type="match status" value="1"/>
</dbReference>
<dbReference type="PROSITE" id="PS50110">
    <property type="entry name" value="RESPONSE_REGULATORY"/>
    <property type="match status" value="1"/>
</dbReference>
<evidence type="ECO:0000313" key="9">
    <source>
        <dbReference type="Proteomes" id="UP001141259"/>
    </source>
</evidence>
<protein>
    <submittedName>
        <fullName evidence="8">Response regulator transcription factor</fullName>
    </submittedName>
</protein>
<keyword evidence="4" id="KW-0804">Transcription</keyword>
<keyword evidence="9" id="KW-1185">Reference proteome</keyword>
<dbReference type="CDD" id="cd17535">
    <property type="entry name" value="REC_NarL-like"/>
    <property type="match status" value="1"/>
</dbReference>
<feature type="domain" description="HTH luxR-type" evidence="6">
    <location>
        <begin position="147"/>
        <end position="212"/>
    </location>
</feature>
<dbReference type="GO" id="GO:0000160">
    <property type="term" value="P:phosphorelay signal transduction system"/>
    <property type="evidence" value="ECO:0007669"/>
    <property type="project" value="InterPro"/>
</dbReference>
<proteinExistence type="predicted"/>
<dbReference type="PANTHER" id="PTHR43214">
    <property type="entry name" value="TWO-COMPONENT RESPONSE REGULATOR"/>
    <property type="match status" value="1"/>
</dbReference>
<feature type="domain" description="Response regulatory" evidence="7">
    <location>
        <begin position="3"/>
        <end position="120"/>
    </location>
</feature>
<dbReference type="PROSITE" id="PS50043">
    <property type="entry name" value="HTH_LUXR_2"/>
    <property type="match status" value="1"/>
</dbReference>
<evidence type="ECO:0000259" key="6">
    <source>
        <dbReference type="PROSITE" id="PS50043"/>
    </source>
</evidence>
<dbReference type="SMART" id="SM00448">
    <property type="entry name" value="REC"/>
    <property type="match status" value="1"/>
</dbReference>
<evidence type="ECO:0000256" key="2">
    <source>
        <dbReference type="ARBA" id="ARBA00023015"/>
    </source>
</evidence>
<dbReference type="AlphaFoldDB" id="A0A9X2VHB8"/>
<dbReference type="InterPro" id="IPR039420">
    <property type="entry name" value="WalR-like"/>
</dbReference>
<dbReference type="SUPFAM" id="SSF46894">
    <property type="entry name" value="C-terminal effector domain of the bipartite response regulators"/>
    <property type="match status" value="1"/>
</dbReference>
<evidence type="ECO:0000256" key="4">
    <source>
        <dbReference type="ARBA" id="ARBA00023163"/>
    </source>
</evidence>
<dbReference type="InterPro" id="IPR001789">
    <property type="entry name" value="Sig_transdc_resp-reg_receiver"/>
</dbReference>
<feature type="modified residue" description="4-aspartylphosphate" evidence="5">
    <location>
        <position position="54"/>
    </location>
</feature>
<dbReference type="SUPFAM" id="SSF52172">
    <property type="entry name" value="CheY-like"/>
    <property type="match status" value="1"/>
</dbReference>
<dbReference type="Pfam" id="PF00072">
    <property type="entry name" value="Response_reg"/>
    <property type="match status" value="1"/>
</dbReference>
<keyword evidence="1 5" id="KW-0597">Phosphoprotein</keyword>
<dbReference type="InterPro" id="IPR011006">
    <property type="entry name" value="CheY-like_superfamily"/>
</dbReference>